<feature type="domain" description="FBD" evidence="1">
    <location>
        <begin position="190"/>
        <end position="261"/>
    </location>
</feature>
<dbReference type="InterPro" id="IPR006566">
    <property type="entry name" value="FBD"/>
</dbReference>
<dbReference type="Pfam" id="PF08387">
    <property type="entry name" value="FBD"/>
    <property type="match status" value="1"/>
</dbReference>
<dbReference type="Pfam" id="PF24758">
    <property type="entry name" value="LRR_At5g56370"/>
    <property type="match status" value="1"/>
</dbReference>
<dbReference type="InterPro" id="IPR055411">
    <property type="entry name" value="LRR_FXL15/At3g58940/PEG3-like"/>
</dbReference>
<evidence type="ECO:0000259" key="1">
    <source>
        <dbReference type="SMART" id="SM00579"/>
    </source>
</evidence>
<dbReference type="EMBL" id="JAEFBK010000013">
    <property type="protein sequence ID" value="KAG7534443.1"/>
    <property type="molecule type" value="Genomic_DNA"/>
</dbReference>
<name>A0A8T1XIN4_9BRAS</name>
<keyword evidence="3" id="KW-1185">Reference proteome</keyword>
<organism evidence="2 3">
    <name type="scientific">Arabidopsis thaliana x Arabidopsis arenosa</name>
    <dbReference type="NCBI Taxonomy" id="1240361"/>
    <lineage>
        <taxon>Eukaryota</taxon>
        <taxon>Viridiplantae</taxon>
        <taxon>Streptophyta</taxon>
        <taxon>Embryophyta</taxon>
        <taxon>Tracheophyta</taxon>
        <taxon>Spermatophyta</taxon>
        <taxon>Magnoliopsida</taxon>
        <taxon>eudicotyledons</taxon>
        <taxon>Gunneridae</taxon>
        <taxon>Pentapetalae</taxon>
        <taxon>rosids</taxon>
        <taxon>malvids</taxon>
        <taxon>Brassicales</taxon>
        <taxon>Brassicaceae</taxon>
        <taxon>Camelineae</taxon>
        <taxon>Arabidopsis</taxon>
    </lineage>
</organism>
<evidence type="ECO:0000313" key="2">
    <source>
        <dbReference type="EMBL" id="KAG7534443.1"/>
    </source>
</evidence>
<dbReference type="SMART" id="SM00579">
    <property type="entry name" value="FBD"/>
    <property type="match status" value="1"/>
</dbReference>
<comment type="caution">
    <text evidence="2">The sequence shown here is derived from an EMBL/GenBank/DDBJ whole genome shotgun (WGS) entry which is preliminary data.</text>
</comment>
<reference evidence="2 3" key="1">
    <citation type="submission" date="2020-12" db="EMBL/GenBank/DDBJ databases">
        <title>Concerted genomic and epigenomic changes stabilize Arabidopsis allopolyploids.</title>
        <authorList>
            <person name="Chen Z."/>
        </authorList>
    </citation>
    <scope>NUCLEOTIDE SEQUENCE [LARGE SCALE GENOMIC DNA]</scope>
    <source>
        <strain evidence="2">Allo738</strain>
        <tissue evidence="2">Leaf</tissue>
    </source>
</reference>
<accession>A0A8T1XIN4</accession>
<sequence>MMLLCHISFPSLEKLSLESMKYPGGDEFVNRLISSCPILEELVVKRCYNDNVTIFNIVVPSLKSLVLHESWDIFVAEAHGFLIDAPSLELLDVFDDTGGVLIVTSNMPKIVEAKVEISYAHPGKILASIASVKCLSLCVQNPKDATHILLLLMCVLKNSPKLRALKFIKCPGEDAVPCSPPWIEPSSVPDCLLSSLETVEWVKYKGTEEEKEVVAFILRSGSCLKKVTIQPRSTSNSKKLRMIKELSLTPRRSPTCQLAFD</sequence>
<dbReference type="PANTHER" id="PTHR31900:SF34">
    <property type="entry name" value="EMB|CAB62440.1-RELATED"/>
    <property type="match status" value="1"/>
</dbReference>
<proteinExistence type="predicted"/>
<dbReference type="InterPro" id="IPR050232">
    <property type="entry name" value="FBL13/AtMIF1-like"/>
</dbReference>
<gene>
    <name evidence="2" type="ORF">ISN45_Aa08g019950</name>
</gene>
<evidence type="ECO:0000313" key="3">
    <source>
        <dbReference type="Proteomes" id="UP000694240"/>
    </source>
</evidence>
<protein>
    <submittedName>
        <fullName evidence="2">Leucine-rich repeat 2</fullName>
    </submittedName>
</protein>
<dbReference type="PANTHER" id="PTHR31900">
    <property type="entry name" value="F-BOX/RNI SUPERFAMILY PROTEIN-RELATED"/>
    <property type="match status" value="1"/>
</dbReference>
<dbReference type="AlphaFoldDB" id="A0A8T1XIN4"/>
<dbReference type="Proteomes" id="UP000694240">
    <property type="component" value="Chromosome 13"/>
</dbReference>